<name>A0A438IBE3_VITVI</name>
<dbReference type="EMBL" id="QGNW01000125">
    <property type="protein sequence ID" value="RVW94038.1"/>
    <property type="molecule type" value="Genomic_DNA"/>
</dbReference>
<dbReference type="AlphaFoldDB" id="A0A438IBE3"/>
<comment type="caution">
    <text evidence="1">The sequence shown here is derived from an EMBL/GenBank/DDBJ whole genome shotgun (WGS) entry which is preliminary data.</text>
</comment>
<accession>A0A438IBE3</accession>
<evidence type="ECO:0000313" key="1">
    <source>
        <dbReference type="EMBL" id="RVW94038.1"/>
    </source>
</evidence>
<gene>
    <name evidence="1" type="ORF">CK203_034076</name>
</gene>
<evidence type="ECO:0000313" key="2">
    <source>
        <dbReference type="Proteomes" id="UP000288805"/>
    </source>
</evidence>
<dbReference type="Proteomes" id="UP000288805">
    <property type="component" value="Unassembled WGS sequence"/>
</dbReference>
<proteinExistence type="predicted"/>
<sequence>MRNDLSHGQGKGTSLDGCTCTFYQDCWDIVKEDFPEGSFVEDRQILNVVLVVNGVVDENDILERKEFL</sequence>
<organism evidence="1 2">
    <name type="scientific">Vitis vinifera</name>
    <name type="common">Grape</name>
    <dbReference type="NCBI Taxonomy" id="29760"/>
    <lineage>
        <taxon>Eukaryota</taxon>
        <taxon>Viridiplantae</taxon>
        <taxon>Streptophyta</taxon>
        <taxon>Embryophyta</taxon>
        <taxon>Tracheophyta</taxon>
        <taxon>Spermatophyta</taxon>
        <taxon>Magnoliopsida</taxon>
        <taxon>eudicotyledons</taxon>
        <taxon>Gunneridae</taxon>
        <taxon>Pentapetalae</taxon>
        <taxon>rosids</taxon>
        <taxon>Vitales</taxon>
        <taxon>Vitaceae</taxon>
        <taxon>Viteae</taxon>
        <taxon>Vitis</taxon>
    </lineage>
</organism>
<reference evidence="1 2" key="1">
    <citation type="journal article" date="2018" name="PLoS Genet.">
        <title>Population sequencing reveals clonal diversity and ancestral inbreeding in the grapevine cultivar Chardonnay.</title>
        <authorList>
            <person name="Roach M.J."/>
            <person name="Johnson D.L."/>
            <person name="Bohlmann J."/>
            <person name="van Vuuren H.J."/>
            <person name="Jones S.J."/>
            <person name="Pretorius I.S."/>
            <person name="Schmidt S.A."/>
            <person name="Borneman A.R."/>
        </authorList>
    </citation>
    <scope>NUCLEOTIDE SEQUENCE [LARGE SCALE GENOMIC DNA]</scope>
    <source>
        <strain evidence="2">cv. Chardonnay</strain>
        <tissue evidence="1">Leaf</tissue>
    </source>
</reference>
<protein>
    <submittedName>
        <fullName evidence="1">Uncharacterized protein</fullName>
    </submittedName>
</protein>